<protein>
    <submittedName>
        <fullName evidence="1">Uncharacterized protein</fullName>
    </submittedName>
</protein>
<reference evidence="1 2" key="1">
    <citation type="journal article" date="2023" name="Arcadia Sci">
        <title>De novo assembly of a long-read Amblyomma americanum tick genome.</title>
        <authorList>
            <person name="Chou S."/>
            <person name="Poskanzer K.E."/>
            <person name="Rollins M."/>
            <person name="Thuy-Boun P.S."/>
        </authorList>
    </citation>
    <scope>NUCLEOTIDE SEQUENCE [LARGE SCALE GENOMIC DNA]</scope>
    <source>
        <strain evidence="1">F_SG_1</strain>
        <tissue evidence="1">Salivary glands</tissue>
    </source>
</reference>
<evidence type="ECO:0000313" key="2">
    <source>
        <dbReference type="Proteomes" id="UP001321473"/>
    </source>
</evidence>
<sequence>MLRSDTKNWKTVFARRVATALKPVHQMGGGHDHCTRCECTHGPDARPHVMCRPCRPMKPKVPLALYTAED</sequence>
<comment type="caution">
    <text evidence="1">The sequence shown here is derived from an EMBL/GenBank/DDBJ whole genome shotgun (WGS) entry which is preliminary data.</text>
</comment>
<gene>
    <name evidence="1" type="ORF">V5799_000803</name>
</gene>
<keyword evidence="2" id="KW-1185">Reference proteome</keyword>
<dbReference type="Proteomes" id="UP001321473">
    <property type="component" value="Unassembled WGS sequence"/>
</dbReference>
<dbReference type="EMBL" id="JARKHS020036195">
    <property type="protein sequence ID" value="KAK8756493.1"/>
    <property type="molecule type" value="Genomic_DNA"/>
</dbReference>
<organism evidence="1 2">
    <name type="scientific">Amblyomma americanum</name>
    <name type="common">Lone star tick</name>
    <dbReference type="NCBI Taxonomy" id="6943"/>
    <lineage>
        <taxon>Eukaryota</taxon>
        <taxon>Metazoa</taxon>
        <taxon>Ecdysozoa</taxon>
        <taxon>Arthropoda</taxon>
        <taxon>Chelicerata</taxon>
        <taxon>Arachnida</taxon>
        <taxon>Acari</taxon>
        <taxon>Parasitiformes</taxon>
        <taxon>Ixodida</taxon>
        <taxon>Ixodoidea</taxon>
        <taxon>Ixodidae</taxon>
        <taxon>Amblyomminae</taxon>
        <taxon>Amblyomma</taxon>
    </lineage>
</organism>
<proteinExistence type="predicted"/>
<accession>A0AAQ4D203</accession>
<name>A0AAQ4D203_AMBAM</name>
<dbReference type="AlphaFoldDB" id="A0AAQ4D203"/>
<evidence type="ECO:0000313" key="1">
    <source>
        <dbReference type="EMBL" id="KAK8756493.1"/>
    </source>
</evidence>